<protein>
    <submittedName>
        <fullName evidence="3">Uncharacterized protein</fullName>
    </submittedName>
</protein>
<dbReference type="Proteomes" id="UP000292372">
    <property type="component" value="Unassembled WGS sequence"/>
</dbReference>
<dbReference type="OrthoDB" id="1425199at2"/>
<feature type="transmembrane region" description="Helical" evidence="1">
    <location>
        <begin position="77"/>
        <end position="95"/>
    </location>
</feature>
<name>A0A4Q9FSP5_9FLAO</name>
<accession>A0A4Q9FSP5</accession>
<keyword evidence="1" id="KW-0812">Transmembrane</keyword>
<feature type="signal peptide" evidence="2">
    <location>
        <begin position="1"/>
        <end position="23"/>
    </location>
</feature>
<proteinExistence type="predicted"/>
<evidence type="ECO:0000313" key="4">
    <source>
        <dbReference type="Proteomes" id="UP000292372"/>
    </source>
</evidence>
<evidence type="ECO:0000313" key="3">
    <source>
        <dbReference type="EMBL" id="TBN16654.1"/>
    </source>
</evidence>
<feature type="transmembrane region" description="Helical" evidence="1">
    <location>
        <begin position="186"/>
        <end position="206"/>
    </location>
</feature>
<dbReference type="RefSeq" id="WP_130936635.1">
    <property type="nucleotide sequence ID" value="NZ_BMEE01000002.1"/>
</dbReference>
<organism evidence="3 4">
    <name type="scientific">Hyunsoonleella pacifica</name>
    <dbReference type="NCBI Taxonomy" id="1080224"/>
    <lineage>
        <taxon>Bacteria</taxon>
        <taxon>Pseudomonadati</taxon>
        <taxon>Bacteroidota</taxon>
        <taxon>Flavobacteriia</taxon>
        <taxon>Flavobacteriales</taxon>
        <taxon>Flavobacteriaceae</taxon>
    </lineage>
</organism>
<gene>
    <name evidence="3" type="ORF">EYD46_08445</name>
</gene>
<dbReference type="EMBL" id="SIRS01000003">
    <property type="protein sequence ID" value="TBN16654.1"/>
    <property type="molecule type" value="Genomic_DNA"/>
</dbReference>
<keyword evidence="2" id="KW-0732">Signal</keyword>
<keyword evidence="1" id="KW-0472">Membrane</keyword>
<dbReference type="AlphaFoldDB" id="A0A4Q9FSP5"/>
<comment type="caution">
    <text evidence="3">The sequence shown here is derived from an EMBL/GenBank/DDBJ whole genome shotgun (WGS) entry which is preliminary data.</text>
</comment>
<feature type="chain" id="PRO_5020222644" evidence="2">
    <location>
        <begin position="24"/>
        <end position="253"/>
    </location>
</feature>
<evidence type="ECO:0000256" key="2">
    <source>
        <dbReference type="SAM" id="SignalP"/>
    </source>
</evidence>
<evidence type="ECO:0000256" key="1">
    <source>
        <dbReference type="SAM" id="Phobius"/>
    </source>
</evidence>
<reference evidence="3 4" key="1">
    <citation type="journal article" date="2015" name="Int. J. Syst. Evol. Microbiol.">
        <title>Hyunsoonleella pacifica sp. nov., isolated from seawater of South Pacific Gyre.</title>
        <authorList>
            <person name="Gao X."/>
            <person name="Zhang Z."/>
            <person name="Dai X."/>
            <person name="Zhang X.H."/>
        </authorList>
    </citation>
    <scope>NUCLEOTIDE SEQUENCE [LARGE SCALE GENOMIC DNA]</scope>
    <source>
        <strain evidence="3 4">SW033</strain>
    </source>
</reference>
<sequence length="253" mass="28353">MKTKHPNFVCAVLLLLFTSTMFSQENIFKAILDNTQDTFSVASYEETNLETQSNELFGITDEFRDSYAIEDQKPEEVVAIFARTLLALGAGFGFGSDDTLWCLHAAYYLRAAMFANSALYVSIGALYSGLSGNTFNRSLLEIQFRALMFTPITRYKQVNFMYGLMLAYAFGADKFDSGGQTDFTRLTLALVVGFQIILTSQLSLMLQTNMLAHIRNTFKPESGGEFKDNSTWGLVNKNNIFGISLVWALANRR</sequence>
<keyword evidence="1" id="KW-1133">Transmembrane helix</keyword>
<feature type="transmembrane region" description="Helical" evidence="1">
    <location>
        <begin position="107"/>
        <end position="130"/>
    </location>
</feature>
<keyword evidence="4" id="KW-1185">Reference proteome</keyword>